<dbReference type="AlphaFoldDB" id="A0A1S7TXZ7"/>
<dbReference type="RefSeq" id="WP_080854289.1">
    <property type="nucleotide sequence ID" value="NZ_LT009776.1"/>
</dbReference>
<name>A0A1S7TXZ7_9HYPH</name>
<organism evidence="1 2">
    <name type="scientific">Agrobacterium deltaense NCPPB 1641</name>
    <dbReference type="NCBI Taxonomy" id="1183425"/>
    <lineage>
        <taxon>Bacteria</taxon>
        <taxon>Pseudomonadati</taxon>
        <taxon>Pseudomonadota</taxon>
        <taxon>Alphaproteobacteria</taxon>
        <taxon>Hyphomicrobiales</taxon>
        <taxon>Rhizobiaceae</taxon>
        <taxon>Rhizobium/Agrobacterium group</taxon>
        <taxon>Agrobacterium</taxon>
    </lineage>
</organism>
<keyword evidence="2" id="KW-1185">Reference proteome</keyword>
<reference evidence="1" key="1">
    <citation type="submission" date="2016-01" db="EMBL/GenBank/DDBJ databases">
        <authorList>
            <person name="Regsiter A."/>
            <person name="william w."/>
        </authorList>
    </citation>
    <scope>NUCLEOTIDE SEQUENCE</scope>
    <source>
        <strain evidence="1">NCPPB 1641</strain>
    </source>
</reference>
<dbReference type="EMBL" id="FCNP01000033">
    <property type="protein sequence ID" value="CVI59474.1"/>
    <property type="molecule type" value="Genomic_DNA"/>
</dbReference>
<protein>
    <submittedName>
        <fullName evidence="1">Uncharacterized protein</fullName>
    </submittedName>
</protein>
<comment type="caution">
    <text evidence="1">The sequence shown here is derived from an EMBL/GenBank/DDBJ whole genome shotgun (WGS) entry which is preliminary data.</text>
</comment>
<proteinExistence type="predicted"/>
<evidence type="ECO:0000313" key="1">
    <source>
        <dbReference type="EMBL" id="CVI59474.1"/>
    </source>
</evidence>
<evidence type="ECO:0000313" key="2">
    <source>
        <dbReference type="Proteomes" id="UP000192140"/>
    </source>
</evidence>
<dbReference type="Proteomes" id="UP000192140">
    <property type="component" value="Unassembled WGS sequence"/>
</dbReference>
<gene>
    <name evidence="1" type="ORF">AGR7A_Lc120557</name>
</gene>
<accession>A0A1S7TXZ7</accession>
<sequence length="116" mass="13554">MSDPVSLYIVTDRAEQAAQRFFYCRVASLPDWVQVVTSIIEIEEIPNGKSVLTHFAAGGRSTAEQVWFERRLRGGLFYDHEALRDKIEVWLDKRLEYERKLLAQHSQDHERQGNYA</sequence>